<keyword evidence="6" id="KW-1185">Reference proteome</keyword>
<evidence type="ECO:0000256" key="2">
    <source>
        <dbReference type="ARBA" id="ARBA00022692"/>
    </source>
</evidence>
<evidence type="ECO:0000313" key="5">
    <source>
        <dbReference type="EMBL" id="GIJ28840.1"/>
    </source>
</evidence>
<dbReference type="EMBL" id="BOPC01000055">
    <property type="protein sequence ID" value="GIJ28840.1"/>
    <property type="molecule type" value="Genomic_DNA"/>
</dbReference>
<gene>
    <name evidence="5" type="ORF">Vqi01_40020</name>
</gene>
<proteinExistence type="predicted"/>
<dbReference type="Pfam" id="PF07681">
    <property type="entry name" value="DoxX"/>
    <property type="match status" value="1"/>
</dbReference>
<keyword evidence="2" id="KW-0812">Transmembrane</keyword>
<name>A0ABQ4JF30_9ACTN</name>
<evidence type="ECO:0000313" key="6">
    <source>
        <dbReference type="Proteomes" id="UP000653076"/>
    </source>
</evidence>
<evidence type="ECO:0000256" key="3">
    <source>
        <dbReference type="ARBA" id="ARBA00022989"/>
    </source>
</evidence>
<evidence type="ECO:0000256" key="4">
    <source>
        <dbReference type="ARBA" id="ARBA00023136"/>
    </source>
</evidence>
<accession>A0ABQ4JF30</accession>
<evidence type="ECO:0008006" key="7">
    <source>
        <dbReference type="Google" id="ProtNLM"/>
    </source>
</evidence>
<comment type="subcellular location">
    <subcellularLocation>
        <location evidence="1">Membrane</location>
        <topology evidence="1">Multi-pass membrane protein</topology>
    </subcellularLocation>
</comment>
<reference evidence="5 6" key="1">
    <citation type="submission" date="2021-01" db="EMBL/GenBank/DDBJ databases">
        <title>Whole genome shotgun sequence of Verrucosispora qiuiae NBRC 106684.</title>
        <authorList>
            <person name="Komaki H."/>
            <person name="Tamura T."/>
        </authorList>
    </citation>
    <scope>NUCLEOTIDE SEQUENCE [LARGE SCALE GENOMIC DNA]</scope>
    <source>
        <strain evidence="5 6">NBRC 106684</strain>
    </source>
</reference>
<dbReference type="InterPro" id="IPR032808">
    <property type="entry name" value="DoxX"/>
</dbReference>
<keyword evidence="3" id="KW-1133">Transmembrane helix</keyword>
<dbReference type="Proteomes" id="UP000653076">
    <property type="component" value="Unassembled WGS sequence"/>
</dbReference>
<organism evidence="5 6">
    <name type="scientific">Micromonospora qiuiae</name>
    <dbReference type="NCBI Taxonomy" id="502268"/>
    <lineage>
        <taxon>Bacteria</taxon>
        <taxon>Bacillati</taxon>
        <taxon>Actinomycetota</taxon>
        <taxon>Actinomycetes</taxon>
        <taxon>Micromonosporales</taxon>
        <taxon>Micromonosporaceae</taxon>
        <taxon>Micromonospora</taxon>
    </lineage>
</organism>
<protein>
    <recommendedName>
        <fullName evidence="7">DoxX family protein</fullName>
    </recommendedName>
</protein>
<evidence type="ECO:0000256" key="1">
    <source>
        <dbReference type="ARBA" id="ARBA00004141"/>
    </source>
</evidence>
<keyword evidence="4" id="KW-0472">Membrane</keyword>
<sequence length="192" mass="20927">MAPPETGYDWFMTPVRSLARAMLSGIFVVSGAKSFANPDRLVPAAKPVTDRVTPLLERADRRIPTDTETLIRAHSAVQFGAGLMLATGRFSRPAALVLAGTLIPVTLAGHPFWKQDDPAQRINNQIHFLKNLGLFGGLLLAAADTEGKPGLRWRAGHRIGHSRRSVRRAVRTARREARIAVRSAATARRLPG</sequence>
<comment type="caution">
    <text evidence="5">The sequence shown here is derived from an EMBL/GenBank/DDBJ whole genome shotgun (WGS) entry which is preliminary data.</text>
</comment>